<dbReference type="InterPro" id="IPR009081">
    <property type="entry name" value="PP-bd_ACP"/>
</dbReference>
<accession>A0A3S7V0M2</accession>
<sequence length="1405" mass="156145">MNANHLLGELVGLGIKLSADGERLQIQAPRGALSPELRTRIAQHKEPLLALLRRGAAERDATSLPTLVPAPEDKYIPFPLTDIQETYWLGRGSGELGGIGCHLYMEVESIDVDLNRLDRAWQAMIERHDMLRAVILQDGQMKILDEVPSYAIGVTDLQGRPAEVIAAALDETRRVMSHRVYPLDTWPMFDIRALRLDAHRTRIHFSIDLLLVDATSIMKIFAEWEQRYRKPETPVSRLGVSFRDYVLAEAALRESELMRRSDAYWFDRIPTFPSAPELPLLPLPPGQRPRFVRRTGELGAESWGRLKERARQEGMTPTEVLCAAFCEVLAAWSRSPRFCLNMTVFRRLPLHPQVDEILGDFTSTILLAVDAGPGTFRERAQRLEAQLREDLDHLHTSGVRVLREINRVRGQVARNSMPIVFTSMLGLGKEDSWLLNWLGESVYGITQTPQVWLDHQVFEWSGRLIFNWDVVEAVYPEGLLDDLFGAYCRLLERLAGDDASFDERPAELVPVPPAQLAQRSQVNATDAPVSTELLHTLFAREARRRPEQVAVVTSERRLTYGELFDRAERIGQRLRQLGAGPNRLVAVVMEKGWEQIAAVLGVLFSGAAYLPIDAGVPAERLHRLLAHGQVELVLTQSWVDSRSTWPGQITRLRVDDDAAWPAADQPLSAPRQRPEDLAYVIYTSGSTGVPKGVMIDHRGAVNTVLDVNQRFGIGSDDRVLALSSLSFDLSVYDVFGMLAAGGTIVLPDHERRLDPAHWTDLMTRERVTLWNSVPALMEIWIDHAVDRGEAMPDSFRLTLMSGDWIPVNLPDRIQALAAARALGARPVEVISLGGATEASIWSILYPIAQVDPAWKSIPYGRPMLNQRFHVLDDALEPCPDWVPGHLYIGGIGLAKGYFRDEEQTRASFITHPRTGERLYRTGDMGRYLPDGNIEFLGRKDTQVKVGGHRIELGEIEVALAQYPGVASAAVVAKDDPRGGKRLVAYVVAAQQGEDSAPELRGEPAASAVSLAGPMESLEFKLKRPALRRDTAARSSVALPRPEIDARLIRSYEERSSHRRFAAAPISFDRFSRLLDPLLELEVEGGWKRRYPSAGSLYPVQIYLYVKPDRVEGVEAGTYYYDPVAHRLVLLSSEARFDRSIHAPVNQGIFDASAFSIFLVGQMSAITPLYGALAPNLCLLEAGYLSQLLMTTAQGSHIGLCPIGDVDFASMRGAFALEDSHVLLHSHLCGSIDFTPEERVGGSPRAAAAAGLGERLRSFLQKKLPDYMVPSTFVELPALPLTSNGKVDRKALAHMEHATTPPAAEQVAPRSELEAQVAAMVKEVLGLEEVSVEQNFFDLGANSVHLVRLVNRLRKALNVELSVIEAFRCPNIAALAALLGQQDDQAVSFDKTQARVEARRRSRARR</sequence>
<evidence type="ECO:0000256" key="1">
    <source>
        <dbReference type="ARBA" id="ARBA00001957"/>
    </source>
</evidence>
<dbReference type="FunFam" id="3.40.50.980:FF:000001">
    <property type="entry name" value="Non-ribosomal peptide synthetase"/>
    <property type="match status" value="1"/>
</dbReference>
<dbReference type="SMART" id="SM00823">
    <property type="entry name" value="PKS_PP"/>
    <property type="match status" value="1"/>
</dbReference>
<dbReference type="InterPro" id="IPR057737">
    <property type="entry name" value="Condensation_MtbB-like"/>
</dbReference>
<organism evidence="7">
    <name type="scientific">Racemicystis crocea</name>
    <dbReference type="NCBI Taxonomy" id="1707966"/>
    <lineage>
        <taxon>Bacteria</taxon>
        <taxon>Pseudomonadati</taxon>
        <taxon>Myxococcota</taxon>
        <taxon>Polyangia</taxon>
        <taxon>Polyangiales</taxon>
        <taxon>Polyangiaceae</taxon>
    </lineage>
</organism>
<dbReference type="InterPro" id="IPR036736">
    <property type="entry name" value="ACP-like_sf"/>
</dbReference>
<keyword evidence="5" id="KW-0436">Ligase</keyword>
<keyword evidence="7" id="KW-0645">Protease</keyword>
<evidence type="ECO:0000256" key="2">
    <source>
        <dbReference type="ARBA" id="ARBA00004924"/>
    </source>
</evidence>
<dbReference type="Pfam" id="PF18563">
    <property type="entry name" value="TubC_N"/>
    <property type="match status" value="1"/>
</dbReference>
<dbReference type="GO" id="GO:0016491">
    <property type="term" value="F:oxidoreductase activity"/>
    <property type="evidence" value="ECO:0007669"/>
    <property type="project" value="InterPro"/>
</dbReference>
<dbReference type="PROSITE" id="PS00455">
    <property type="entry name" value="AMP_BINDING"/>
    <property type="match status" value="1"/>
</dbReference>
<dbReference type="GO" id="GO:0031177">
    <property type="term" value="F:phosphopantetheine binding"/>
    <property type="evidence" value="ECO:0007669"/>
    <property type="project" value="InterPro"/>
</dbReference>
<dbReference type="InterPro" id="IPR029479">
    <property type="entry name" value="Nitroreductase"/>
</dbReference>
<dbReference type="SUPFAM" id="SSF47336">
    <property type="entry name" value="ACP-like"/>
    <property type="match status" value="1"/>
</dbReference>
<dbReference type="Gene3D" id="1.10.10.1830">
    <property type="entry name" value="Non-ribosomal peptide synthase, adenylation domain"/>
    <property type="match status" value="1"/>
</dbReference>
<dbReference type="InterPro" id="IPR023213">
    <property type="entry name" value="CAT-like_dom_sf"/>
</dbReference>
<dbReference type="Pfam" id="PF00550">
    <property type="entry name" value="PP-binding"/>
    <property type="match status" value="1"/>
</dbReference>
<dbReference type="Pfam" id="PF00668">
    <property type="entry name" value="Condensation"/>
    <property type="match status" value="1"/>
</dbReference>
<dbReference type="InterPro" id="IPR020459">
    <property type="entry name" value="AMP-binding"/>
</dbReference>
<dbReference type="GO" id="GO:0008233">
    <property type="term" value="F:peptidase activity"/>
    <property type="evidence" value="ECO:0007669"/>
    <property type="project" value="UniProtKB-KW"/>
</dbReference>
<name>A0A3S7V0M2_9BACT</name>
<dbReference type="Gene3D" id="2.30.38.10">
    <property type="entry name" value="Luciferase, Domain 3"/>
    <property type="match status" value="1"/>
</dbReference>
<dbReference type="InterPro" id="IPR044894">
    <property type="entry name" value="TubC_N_sf"/>
</dbReference>
<dbReference type="Pfam" id="PF13193">
    <property type="entry name" value="AMP-binding_C"/>
    <property type="match status" value="1"/>
</dbReference>
<dbReference type="InterPro" id="IPR000873">
    <property type="entry name" value="AMP-dep_synth/lig_dom"/>
</dbReference>
<dbReference type="InterPro" id="IPR001242">
    <property type="entry name" value="Condensation_dom"/>
</dbReference>
<dbReference type="InterPro" id="IPR000415">
    <property type="entry name" value="Nitroreductase-like"/>
</dbReference>
<dbReference type="PROSITE" id="PS00012">
    <property type="entry name" value="PHOSPHOPANTETHEINE"/>
    <property type="match status" value="1"/>
</dbReference>
<evidence type="ECO:0000256" key="3">
    <source>
        <dbReference type="ARBA" id="ARBA00022450"/>
    </source>
</evidence>
<dbReference type="Gene3D" id="3.30.300.30">
    <property type="match status" value="2"/>
</dbReference>
<dbReference type="CDD" id="cd19535">
    <property type="entry name" value="Cyc_NRPS"/>
    <property type="match status" value="1"/>
</dbReference>
<dbReference type="Gene3D" id="3.30.559.30">
    <property type="entry name" value="Nonribosomal peptide synthetase, condensation domain"/>
    <property type="match status" value="1"/>
</dbReference>
<dbReference type="InterPro" id="IPR020845">
    <property type="entry name" value="AMP-binding_CS"/>
</dbReference>
<dbReference type="InterPro" id="IPR041464">
    <property type="entry name" value="TubC_N"/>
</dbReference>
<dbReference type="EMBL" id="MH908924">
    <property type="protein sequence ID" value="AYM54556.1"/>
    <property type="molecule type" value="Genomic_DNA"/>
</dbReference>
<dbReference type="GO" id="GO:0006508">
    <property type="term" value="P:proteolysis"/>
    <property type="evidence" value="ECO:0007669"/>
    <property type="project" value="UniProtKB-KW"/>
</dbReference>
<dbReference type="InterPro" id="IPR020806">
    <property type="entry name" value="PKS_PP-bd"/>
</dbReference>
<dbReference type="SUPFAM" id="SSF52777">
    <property type="entry name" value="CoA-dependent acyltransferases"/>
    <property type="match status" value="2"/>
</dbReference>
<protein>
    <submittedName>
        <fullName evidence="7">Protease do</fullName>
    </submittedName>
</protein>
<keyword evidence="7" id="KW-0378">Hydrolase</keyword>
<dbReference type="PRINTS" id="PR00154">
    <property type="entry name" value="AMPBINDING"/>
</dbReference>
<dbReference type="FunFam" id="3.30.559.30:FF:000006">
    <property type="entry name" value="Yersiniabactin polyketide/non-ribosomal peptide synthetase"/>
    <property type="match status" value="1"/>
</dbReference>
<keyword evidence="3" id="KW-0596">Phosphopantetheine</keyword>
<dbReference type="Gene3D" id="3.30.559.10">
    <property type="entry name" value="Chloramphenicol acetyltransferase-like domain"/>
    <property type="match status" value="1"/>
</dbReference>
<dbReference type="Gene3D" id="3.40.50.980">
    <property type="match status" value="2"/>
</dbReference>
<evidence type="ECO:0000256" key="4">
    <source>
        <dbReference type="ARBA" id="ARBA00022553"/>
    </source>
</evidence>
<dbReference type="SUPFAM" id="SSF56801">
    <property type="entry name" value="Acetyl-CoA synthetase-like"/>
    <property type="match status" value="1"/>
</dbReference>
<dbReference type="FunFam" id="3.30.559.10:FF:000023">
    <property type="entry name" value="Non-ribosomal peptide synthetase"/>
    <property type="match status" value="1"/>
</dbReference>
<comment type="cofactor">
    <cofactor evidence="1">
        <name>pantetheine 4'-phosphate</name>
        <dbReference type="ChEBI" id="CHEBI:47942"/>
    </cofactor>
</comment>
<dbReference type="Gene3D" id="1.10.1200.10">
    <property type="entry name" value="ACP-like"/>
    <property type="match status" value="1"/>
</dbReference>
<dbReference type="CDD" id="cd02142">
    <property type="entry name" value="McbC_SagB-like_oxidoreductase"/>
    <property type="match status" value="1"/>
</dbReference>
<dbReference type="PANTHER" id="PTHR45527:SF10">
    <property type="entry name" value="PYOCHELIN SYNTHASE PCHF"/>
    <property type="match status" value="1"/>
</dbReference>
<reference evidence="7" key="1">
    <citation type="journal article" date="2018" name="J. Ind. Microbiol. Biotechnol.">
        <title>Genome mining reveals uncommon alkylpyrones as type III PKS products from myxobacteria.</title>
        <authorList>
            <person name="Hug J.J."/>
            <person name="Panter F."/>
            <person name="Krug D."/>
            <person name="Muller R."/>
        </authorList>
    </citation>
    <scope>NUCLEOTIDE SEQUENCE</scope>
    <source>
        <strain evidence="7">SBSr021</strain>
    </source>
</reference>
<comment type="pathway">
    <text evidence="2">Siderophore biosynthesis.</text>
</comment>
<dbReference type="NCBIfam" id="TIGR01733">
    <property type="entry name" value="AA-adenyl-dom"/>
    <property type="match status" value="1"/>
</dbReference>
<dbReference type="Pfam" id="PF00501">
    <property type="entry name" value="AMP-binding"/>
    <property type="match status" value="1"/>
</dbReference>
<dbReference type="NCBIfam" id="TIGR03605">
    <property type="entry name" value="antibiot_sagB"/>
    <property type="match status" value="1"/>
</dbReference>
<dbReference type="InterPro" id="IPR045851">
    <property type="entry name" value="AMP-bd_C_sf"/>
</dbReference>
<dbReference type="InterPro" id="IPR006162">
    <property type="entry name" value="Ppantetheine_attach_site"/>
</dbReference>
<dbReference type="InterPro" id="IPR010071">
    <property type="entry name" value="AA_adenyl_dom"/>
</dbReference>
<evidence type="ECO:0000256" key="5">
    <source>
        <dbReference type="ARBA" id="ARBA00022598"/>
    </source>
</evidence>
<dbReference type="CDD" id="cd12114">
    <property type="entry name" value="A_NRPS_TlmIV_like"/>
    <property type="match status" value="1"/>
</dbReference>
<evidence type="ECO:0000313" key="7">
    <source>
        <dbReference type="EMBL" id="AYM54556.1"/>
    </source>
</evidence>
<dbReference type="GO" id="GO:0044550">
    <property type="term" value="P:secondary metabolite biosynthetic process"/>
    <property type="evidence" value="ECO:0007669"/>
    <property type="project" value="TreeGrafter"/>
</dbReference>
<dbReference type="PANTHER" id="PTHR45527">
    <property type="entry name" value="NONRIBOSOMAL PEPTIDE SYNTHETASE"/>
    <property type="match status" value="1"/>
</dbReference>
<feature type="domain" description="Carrier" evidence="6">
    <location>
        <begin position="1307"/>
        <end position="1382"/>
    </location>
</feature>
<dbReference type="FunFam" id="3.40.50.12780:FF:000012">
    <property type="entry name" value="Non-ribosomal peptide synthetase"/>
    <property type="match status" value="1"/>
</dbReference>
<keyword evidence="4" id="KW-0597">Phosphoprotein</keyword>
<dbReference type="GO" id="GO:0005737">
    <property type="term" value="C:cytoplasm"/>
    <property type="evidence" value="ECO:0007669"/>
    <property type="project" value="TreeGrafter"/>
</dbReference>
<evidence type="ECO:0000259" key="6">
    <source>
        <dbReference type="PROSITE" id="PS50075"/>
    </source>
</evidence>
<dbReference type="GO" id="GO:0016874">
    <property type="term" value="F:ligase activity"/>
    <property type="evidence" value="ECO:0007669"/>
    <property type="project" value="UniProtKB-KW"/>
</dbReference>
<dbReference type="InterPro" id="IPR025110">
    <property type="entry name" value="AMP-bd_C"/>
</dbReference>
<dbReference type="InterPro" id="IPR020051">
    <property type="entry name" value="SagB-type_dehydrogenase"/>
</dbReference>
<dbReference type="GO" id="GO:0043041">
    <property type="term" value="P:amino acid activation for nonribosomal peptide biosynthetic process"/>
    <property type="evidence" value="ECO:0007669"/>
    <property type="project" value="TreeGrafter"/>
</dbReference>
<proteinExistence type="predicted"/>
<dbReference type="Pfam" id="PF00881">
    <property type="entry name" value="Nitroreductase"/>
    <property type="match status" value="1"/>
</dbReference>
<dbReference type="PROSITE" id="PS50075">
    <property type="entry name" value="CARRIER"/>
    <property type="match status" value="1"/>
</dbReference>
<dbReference type="SUPFAM" id="SSF55469">
    <property type="entry name" value="FMN-dependent nitroreductase-like"/>
    <property type="match status" value="1"/>
</dbReference>
<dbReference type="Gene3D" id="3.40.109.10">
    <property type="entry name" value="NADH Oxidase"/>
    <property type="match status" value="1"/>
</dbReference>